<keyword evidence="1" id="KW-0732">Signal</keyword>
<organism evidence="2 3">
    <name type="scientific">Engelhardtia mirabilis</name>
    <dbReference type="NCBI Taxonomy" id="2528011"/>
    <lineage>
        <taxon>Bacteria</taxon>
        <taxon>Pseudomonadati</taxon>
        <taxon>Planctomycetota</taxon>
        <taxon>Planctomycetia</taxon>
        <taxon>Planctomycetia incertae sedis</taxon>
        <taxon>Engelhardtia</taxon>
    </lineage>
</organism>
<dbReference type="RefSeq" id="WP_145063567.1">
    <property type="nucleotide sequence ID" value="NZ_CP036287.1"/>
</dbReference>
<keyword evidence="3" id="KW-1185">Reference proteome</keyword>
<gene>
    <name evidence="2" type="ORF">Pla133_12790</name>
</gene>
<evidence type="ECO:0000256" key="1">
    <source>
        <dbReference type="SAM" id="SignalP"/>
    </source>
</evidence>
<dbReference type="EMBL" id="CP036287">
    <property type="protein sequence ID" value="QDU66213.1"/>
    <property type="molecule type" value="Genomic_DNA"/>
</dbReference>
<evidence type="ECO:0000313" key="2">
    <source>
        <dbReference type="EMBL" id="QDU66213.1"/>
    </source>
</evidence>
<accession>A0A518BH19</accession>
<evidence type="ECO:0008006" key="4">
    <source>
        <dbReference type="Google" id="ProtNLM"/>
    </source>
</evidence>
<proteinExistence type="predicted"/>
<reference evidence="2 3" key="1">
    <citation type="submission" date="2019-02" db="EMBL/GenBank/DDBJ databases">
        <title>Deep-cultivation of Planctomycetes and their phenomic and genomic characterization uncovers novel biology.</title>
        <authorList>
            <person name="Wiegand S."/>
            <person name="Jogler M."/>
            <person name="Boedeker C."/>
            <person name="Pinto D."/>
            <person name="Vollmers J."/>
            <person name="Rivas-Marin E."/>
            <person name="Kohn T."/>
            <person name="Peeters S.H."/>
            <person name="Heuer A."/>
            <person name="Rast P."/>
            <person name="Oberbeckmann S."/>
            <person name="Bunk B."/>
            <person name="Jeske O."/>
            <person name="Meyerdierks A."/>
            <person name="Storesund J.E."/>
            <person name="Kallscheuer N."/>
            <person name="Luecker S."/>
            <person name="Lage O.M."/>
            <person name="Pohl T."/>
            <person name="Merkel B.J."/>
            <person name="Hornburger P."/>
            <person name="Mueller R.-W."/>
            <person name="Bruemmer F."/>
            <person name="Labrenz M."/>
            <person name="Spormann A.M."/>
            <person name="Op den Camp H."/>
            <person name="Overmann J."/>
            <person name="Amann R."/>
            <person name="Jetten M.S.M."/>
            <person name="Mascher T."/>
            <person name="Medema M.H."/>
            <person name="Devos D.P."/>
            <person name="Kaster A.-K."/>
            <person name="Ovreas L."/>
            <person name="Rohde M."/>
            <person name="Galperin M.Y."/>
            <person name="Jogler C."/>
        </authorList>
    </citation>
    <scope>NUCLEOTIDE SEQUENCE [LARGE SCALE GENOMIC DNA]</scope>
    <source>
        <strain evidence="2 3">Pla133</strain>
    </source>
</reference>
<dbReference type="AlphaFoldDB" id="A0A518BH19"/>
<feature type="signal peptide" evidence="1">
    <location>
        <begin position="1"/>
        <end position="25"/>
    </location>
</feature>
<protein>
    <recommendedName>
        <fullName evidence="4">SbsA Ig-like domain-containing protein</fullName>
    </recommendedName>
</protein>
<name>A0A518BH19_9BACT</name>
<dbReference type="Proteomes" id="UP000316921">
    <property type="component" value="Chromosome"/>
</dbReference>
<sequence precursor="true">MKMTPLLGCLAALAGLTLGSSPAHAQSPYRAEITWEIGAGSGFVSGGSMTSPFIASISGACDGLPFSPFNCAQTQYEERAGATSAPDRLSGYGLGYAEPAVSATGQGIASYVFTDVVFTDTASPGAVNPTSVALDFTAAVDLLSGNDPSSAKLRITATFIDPNGLGPVWSSQPYSPSGGIPFTVVSDSLSVKTATTYELRIDAFFSGGGNQGAYGASTGWVDWSSVPFVLNAGITADSAQAGIVNNVRSVASPQITPFVGSDWPLVAGSGANLYFADGQAGSLGVYLVGGLPTGLGVPFGPWAILGILPSPLVSVPFIADGAGSHTLPFTTSPAVSGVSLGLQAFQLYQGSPFEWYSSNVWTLTFQ</sequence>
<evidence type="ECO:0000313" key="3">
    <source>
        <dbReference type="Proteomes" id="UP000316921"/>
    </source>
</evidence>
<dbReference type="KEGG" id="pbap:Pla133_12790"/>
<feature type="chain" id="PRO_5021776311" description="SbsA Ig-like domain-containing protein" evidence="1">
    <location>
        <begin position="26"/>
        <end position="366"/>
    </location>
</feature>